<protein>
    <recommendedName>
        <fullName evidence="7">Endolytic murein transglycosylase</fullName>
        <ecNumber evidence="7">4.2.2.29</ecNumber>
    </recommendedName>
    <alternativeName>
        <fullName evidence="7">Peptidoglycan lytic transglycosylase</fullName>
    </alternativeName>
    <alternativeName>
        <fullName evidence="7">Peptidoglycan polymerization terminase</fullName>
    </alternativeName>
</protein>
<keyword evidence="2 7" id="KW-0812">Transmembrane</keyword>
<evidence type="ECO:0000256" key="1">
    <source>
        <dbReference type="ARBA" id="ARBA00022475"/>
    </source>
</evidence>
<evidence type="ECO:0000256" key="5">
    <source>
        <dbReference type="ARBA" id="ARBA00023239"/>
    </source>
</evidence>
<proteinExistence type="inferred from homology"/>
<dbReference type="AlphaFoldDB" id="A0A1G2Q1I5"/>
<comment type="caution">
    <text evidence="8">The sequence shown here is derived from an EMBL/GenBank/DDBJ whole genome shotgun (WGS) entry which is preliminary data.</text>
</comment>
<dbReference type="GO" id="GO:0005886">
    <property type="term" value="C:plasma membrane"/>
    <property type="evidence" value="ECO:0007669"/>
    <property type="project" value="UniProtKB-SubCell"/>
</dbReference>
<evidence type="ECO:0000313" key="8">
    <source>
        <dbReference type="EMBL" id="OHA53692.1"/>
    </source>
</evidence>
<comment type="catalytic activity">
    <reaction evidence="7">
        <text>a peptidoglycan chain = a peptidoglycan chain with N-acetyl-1,6-anhydromuramyl-[peptide] at the reducing end + a peptidoglycan chain with N-acetylglucosamine at the non-reducing end.</text>
        <dbReference type="EC" id="4.2.2.29"/>
    </reaction>
</comment>
<dbReference type="InterPro" id="IPR003770">
    <property type="entry name" value="MLTG-like"/>
</dbReference>
<keyword evidence="5 7" id="KW-0456">Lyase</keyword>
<dbReference type="GO" id="GO:0009252">
    <property type="term" value="P:peptidoglycan biosynthetic process"/>
    <property type="evidence" value="ECO:0007669"/>
    <property type="project" value="UniProtKB-UniRule"/>
</dbReference>
<reference evidence="8 9" key="1">
    <citation type="journal article" date="2016" name="Nat. Commun.">
        <title>Thousands of microbial genomes shed light on interconnected biogeochemical processes in an aquifer system.</title>
        <authorList>
            <person name="Anantharaman K."/>
            <person name="Brown C.T."/>
            <person name="Hug L.A."/>
            <person name="Sharon I."/>
            <person name="Castelle C.J."/>
            <person name="Probst A.J."/>
            <person name="Thomas B.C."/>
            <person name="Singh A."/>
            <person name="Wilkins M.J."/>
            <person name="Karaoz U."/>
            <person name="Brodie E.L."/>
            <person name="Williams K.H."/>
            <person name="Hubbard S.S."/>
            <person name="Banfield J.F."/>
        </authorList>
    </citation>
    <scope>NUCLEOTIDE SEQUENCE [LARGE SCALE GENOMIC DNA]</scope>
</reference>
<comment type="similarity">
    <text evidence="7">Belongs to the transglycosylase MltG family.</text>
</comment>
<dbReference type="Gene3D" id="3.30.160.60">
    <property type="entry name" value="Classic Zinc Finger"/>
    <property type="match status" value="1"/>
</dbReference>
<feature type="site" description="Important for catalytic activity" evidence="7">
    <location>
        <position position="192"/>
    </location>
</feature>
<keyword evidence="3 7" id="KW-1133">Transmembrane helix</keyword>
<dbReference type="GO" id="GO:0071555">
    <property type="term" value="P:cell wall organization"/>
    <property type="evidence" value="ECO:0007669"/>
    <property type="project" value="UniProtKB-KW"/>
</dbReference>
<dbReference type="PANTHER" id="PTHR30518:SF2">
    <property type="entry name" value="ENDOLYTIC MUREIN TRANSGLYCOSYLASE"/>
    <property type="match status" value="1"/>
</dbReference>
<dbReference type="GO" id="GO:0008932">
    <property type="term" value="F:lytic endotransglycosylase activity"/>
    <property type="evidence" value="ECO:0007669"/>
    <property type="project" value="UniProtKB-UniRule"/>
</dbReference>
<comment type="function">
    <text evidence="7">Functions as a peptidoglycan terminase that cleaves nascent peptidoglycan strands endolytically to terminate their elongation.</text>
</comment>
<evidence type="ECO:0000256" key="7">
    <source>
        <dbReference type="HAMAP-Rule" id="MF_02065"/>
    </source>
</evidence>
<comment type="subcellular location">
    <subcellularLocation>
        <location evidence="7">Cell membrane</location>
        <topology evidence="7">Single-pass membrane protein</topology>
    </subcellularLocation>
</comment>
<dbReference type="HAMAP" id="MF_02065">
    <property type="entry name" value="MltG"/>
    <property type="match status" value="1"/>
</dbReference>
<keyword evidence="6 7" id="KW-0961">Cell wall biogenesis/degradation</keyword>
<dbReference type="Proteomes" id="UP000177649">
    <property type="component" value="Unassembled WGS sequence"/>
</dbReference>
<gene>
    <name evidence="7" type="primary">mltG</name>
    <name evidence="8" type="ORF">A2Z62_00850</name>
</gene>
<name>A0A1G2Q1I5_9BACT</name>
<evidence type="ECO:0000256" key="3">
    <source>
        <dbReference type="ARBA" id="ARBA00022989"/>
    </source>
</evidence>
<dbReference type="EMBL" id="MHTA01000031">
    <property type="protein sequence ID" value="OHA53692.1"/>
    <property type="molecule type" value="Genomic_DNA"/>
</dbReference>
<sequence length="303" mass="33971">MISKAKILIAAIVFFVLAGNTWLFFLSAPKGFPSSVAIVIEKGTGLAEISNKLKKEEFIRSKYAFALYARAFNKSKKIKYGKYLFNEPVSVFALAGRLTKGEFGFKPIKVTVAEGLTAKEISELFGDFENFDKEEFWGKTINLEGYLFPDTYLFLPFAETEQIIGTMTDNFKKKAGNVGKDIVIMASLIEKEVPDSGDRKIISGILWKRLELGMALQVDAVFPYITGSRKILSDDLKIDSLYNTYLYKGLPPGPISNPGLDAIDAARNPQETPYLYYLSGNDGKTHFAKTFAEHLRNKEKYLK</sequence>
<evidence type="ECO:0000256" key="4">
    <source>
        <dbReference type="ARBA" id="ARBA00023136"/>
    </source>
</evidence>
<organism evidence="8 9">
    <name type="scientific">Candidatus Terrybacteria bacterium RIFCSPLOWO2_02_42_20</name>
    <dbReference type="NCBI Taxonomy" id="1802370"/>
    <lineage>
        <taxon>Bacteria</taxon>
        <taxon>Candidatus Terryibacteriota</taxon>
    </lineage>
</organism>
<keyword evidence="4 7" id="KW-0472">Membrane</keyword>
<evidence type="ECO:0000256" key="6">
    <source>
        <dbReference type="ARBA" id="ARBA00023316"/>
    </source>
</evidence>
<evidence type="ECO:0000256" key="2">
    <source>
        <dbReference type="ARBA" id="ARBA00022692"/>
    </source>
</evidence>
<dbReference type="STRING" id="1802370.A2Z62_00850"/>
<feature type="transmembrane region" description="Helical" evidence="7">
    <location>
        <begin position="7"/>
        <end position="25"/>
    </location>
</feature>
<dbReference type="PANTHER" id="PTHR30518">
    <property type="entry name" value="ENDOLYTIC MUREIN TRANSGLYCOSYLASE"/>
    <property type="match status" value="1"/>
</dbReference>
<evidence type="ECO:0000313" key="9">
    <source>
        <dbReference type="Proteomes" id="UP000177649"/>
    </source>
</evidence>
<dbReference type="Gene3D" id="3.30.1490.480">
    <property type="entry name" value="Endolytic murein transglycosylase"/>
    <property type="match status" value="1"/>
</dbReference>
<accession>A0A1G2Q1I5</accession>
<dbReference type="EC" id="4.2.2.29" evidence="7"/>
<dbReference type="Pfam" id="PF02618">
    <property type="entry name" value="YceG"/>
    <property type="match status" value="1"/>
</dbReference>
<dbReference type="NCBIfam" id="TIGR00247">
    <property type="entry name" value="endolytic transglycosylase MltG"/>
    <property type="match status" value="1"/>
</dbReference>
<keyword evidence="1 7" id="KW-1003">Cell membrane</keyword>